<evidence type="ECO:0000313" key="2">
    <source>
        <dbReference type="Proteomes" id="UP001500888"/>
    </source>
</evidence>
<sequence>MEPQRVTIGNWPQDLGASGGRVYPYGHPFAHWVVIAVHARYYAPRLVVEEYDPVLGEVVRRVKRFVPLHAYLVDLDGSGDRLPSFDRVLLHQVPPVGWWYLKDPEEEHLQRMQEYKVSDT</sequence>
<accession>A0ABP7IWC3</accession>
<gene>
    <name evidence="1" type="ORF">GCM10022226_55990</name>
</gene>
<reference evidence="2" key="1">
    <citation type="journal article" date="2019" name="Int. J. Syst. Evol. Microbiol.">
        <title>The Global Catalogue of Microorganisms (GCM) 10K type strain sequencing project: providing services to taxonomists for standard genome sequencing and annotation.</title>
        <authorList>
            <consortium name="The Broad Institute Genomics Platform"/>
            <consortium name="The Broad Institute Genome Sequencing Center for Infectious Disease"/>
            <person name="Wu L."/>
            <person name="Ma J."/>
        </authorList>
    </citation>
    <scope>NUCLEOTIDE SEQUENCE [LARGE SCALE GENOMIC DNA]</scope>
    <source>
        <strain evidence="2">JCM 16908</strain>
    </source>
</reference>
<name>A0ABP7IWC3_9ACTN</name>
<evidence type="ECO:0008006" key="3">
    <source>
        <dbReference type="Google" id="ProtNLM"/>
    </source>
</evidence>
<organism evidence="1 2">
    <name type="scientific">Sphaerisporangium flaviroseum</name>
    <dbReference type="NCBI Taxonomy" id="509199"/>
    <lineage>
        <taxon>Bacteria</taxon>
        <taxon>Bacillati</taxon>
        <taxon>Actinomycetota</taxon>
        <taxon>Actinomycetes</taxon>
        <taxon>Streptosporangiales</taxon>
        <taxon>Streptosporangiaceae</taxon>
        <taxon>Sphaerisporangium</taxon>
    </lineage>
</organism>
<comment type="caution">
    <text evidence="1">The sequence shown here is derived from an EMBL/GenBank/DDBJ whole genome shotgun (WGS) entry which is preliminary data.</text>
</comment>
<keyword evidence="2" id="KW-1185">Reference proteome</keyword>
<proteinExistence type="predicted"/>
<evidence type="ECO:0000313" key="1">
    <source>
        <dbReference type="EMBL" id="GAA3827999.1"/>
    </source>
</evidence>
<protein>
    <recommendedName>
        <fullName evidence="3">DUF4262 domain-containing protein</fullName>
    </recommendedName>
</protein>
<dbReference type="EMBL" id="BAAAZR010000024">
    <property type="protein sequence ID" value="GAA3827999.1"/>
    <property type="molecule type" value="Genomic_DNA"/>
</dbReference>
<dbReference type="Proteomes" id="UP001500888">
    <property type="component" value="Unassembled WGS sequence"/>
</dbReference>